<evidence type="ECO:0000313" key="1">
    <source>
        <dbReference type="EMBL" id="JAH65048.1"/>
    </source>
</evidence>
<reference evidence="1" key="1">
    <citation type="submission" date="2014-11" db="EMBL/GenBank/DDBJ databases">
        <authorList>
            <person name="Amaro Gonzalez C."/>
        </authorList>
    </citation>
    <scope>NUCLEOTIDE SEQUENCE</scope>
</reference>
<reference evidence="1" key="2">
    <citation type="journal article" date="2015" name="Fish Shellfish Immunol.">
        <title>Early steps in the European eel (Anguilla anguilla)-Vibrio vulnificus interaction in the gills: Role of the RtxA13 toxin.</title>
        <authorList>
            <person name="Callol A."/>
            <person name="Pajuelo D."/>
            <person name="Ebbesson L."/>
            <person name="Teles M."/>
            <person name="MacKenzie S."/>
            <person name="Amaro C."/>
        </authorList>
    </citation>
    <scope>NUCLEOTIDE SEQUENCE</scope>
</reference>
<protein>
    <submittedName>
        <fullName evidence="1">Uncharacterized protein</fullName>
    </submittedName>
</protein>
<accession>A0A0E9UJ74</accession>
<dbReference type="AlphaFoldDB" id="A0A0E9UJ74"/>
<dbReference type="EMBL" id="GBXM01043529">
    <property type="protein sequence ID" value="JAH65048.1"/>
    <property type="molecule type" value="Transcribed_RNA"/>
</dbReference>
<name>A0A0E9UJ74_ANGAN</name>
<proteinExistence type="predicted"/>
<sequence length="44" mass="5433">MNLFEFLDILFLLKTMAVIFWNCKHRTYLLCVTLFLLNLNYNWC</sequence>
<organism evidence="1">
    <name type="scientific">Anguilla anguilla</name>
    <name type="common">European freshwater eel</name>
    <name type="synonym">Muraena anguilla</name>
    <dbReference type="NCBI Taxonomy" id="7936"/>
    <lineage>
        <taxon>Eukaryota</taxon>
        <taxon>Metazoa</taxon>
        <taxon>Chordata</taxon>
        <taxon>Craniata</taxon>
        <taxon>Vertebrata</taxon>
        <taxon>Euteleostomi</taxon>
        <taxon>Actinopterygii</taxon>
        <taxon>Neopterygii</taxon>
        <taxon>Teleostei</taxon>
        <taxon>Anguilliformes</taxon>
        <taxon>Anguillidae</taxon>
        <taxon>Anguilla</taxon>
    </lineage>
</organism>